<organism evidence="2 3">
    <name type="scientific">Brevibacillus laterosporus</name>
    <name type="common">Bacillus laterosporus</name>
    <dbReference type="NCBI Taxonomy" id="1465"/>
    <lineage>
        <taxon>Bacteria</taxon>
        <taxon>Bacillati</taxon>
        <taxon>Bacillota</taxon>
        <taxon>Bacilli</taxon>
        <taxon>Bacillales</taxon>
        <taxon>Paenibacillaceae</taxon>
        <taxon>Brevibacillus</taxon>
    </lineage>
</organism>
<dbReference type="Pfam" id="PF13443">
    <property type="entry name" value="HTH_26"/>
    <property type="match status" value="1"/>
</dbReference>
<dbReference type="OrthoDB" id="9805309at2"/>
<proteinExistence type="predicted"/>
<accession>A0A518V2W1</accession>
<sequence>MARILMIDRGAKKGELRSFLSGATIAKMGKDEYVSMEVLDKLCKHFGVNLEEIIEYIPDKDE</sequence>
<keyword evidence="3" id="KW-1185">Reference proteome</keyword>
<gene>
    <name evidence="2" type="ORF">EEL30_02460</name>
</gene>
<dbReference type="EMBL" id="CP033464">
    <property type="protein sequence ID" value="QDX91336.1"/>
    <property type="molecule type" value="Genomic_DNA"/>
</dbReference>
<feature type="domain" description="HTH cro/C1-type" evidence="1">
    <location>
        <begin position="4"/>
        <end position="59"/>
    </location>
</feature>
<dbReference type="InterPro" id="IPR001387">
    <property type="entry name" value="Cro/C1-type_HTH"/>
</dbReference>
<evidence type="ECO:0000313" key="2">
    <source>
        <dbReference type="EMBL" id="QDX91336.1"/>
    </source>
</evidence>
<evidence type="ECO:0000259" key="1">
    <source>
        <dbReference type="Pfam" id="PF13443"/>
    </source>
</evidence>
<dbReference type="AlphaFoldDB" id="A0A518V2W1"/>
<dbReference type="Proteomes" id="UP000319432">
    <property type="component" value="Chromosome"/>
</dbReference>
<reference evidence="2 3" key="1">
    <citation type="submission" date="2018-11" db="EMBL/GenBank/DDBJ databases">
        <title>Phylogenetic determinants of toxin gene distribution in genomes of Brevibacillus laterosporus.</title>
        <authorList>
            <person name="Glare T.R."/>
            <person name="Durrant A."/>
            <person name="Berry C."/>
            <person name="Palma L."/>
            <person name="Ormskirk M."/>
            <person name="Cox M.O."/>
        </authorList>
    </citation>
    <scope>NUCLEOTIDE SEQUENCE [LARGE SCALE GENOMIC DNA]</scope>
    <source>
        <strain evidence="2 3">1821L</strain>
    </source>
</reference>
<evidence type="ECO:0000313" key="3">
    <source>
        <dbReference type="Proteomes" id="UP000319432"/>
    </source>
</evidence>
<name>A0A518V2W1_BRELA</name>
<protein>
    <submittedName>
        <fullName evidence="2">XRE family transcriptional regulator</fullName>
    </submittedName>
</protein>